<comment type="similarity">
    <text evidence="1">Belongs to the LRRFIP family.</text>
</comment>
<feature type="coiled-coil region" evidence="5">
    <location>
        <begin position="338"/>
        <end position="438"/>
    </location>
</feature>
<dbReference type="GeneID" id="105294837"/>
<dbReference type="AlphaFoldDB" id="A0A6P6CWV1"/>
<feature type="compositionally biased region" description="Polar residues" evidence="6">
    <location>
        <begin position="91"/>
        <end position="105"/>
    </location>
</feature>
<dbReference type="Gene3D" id="1.20.5.4090">
    <property type="match status" value="1"/>
</dbReference>
<feature type="compositionally biased region" description="Polar residues" evidence="6">
    <location>
        <begin position="274"/>
        <end position="308"/>
    </location>
</feature>
<dbReference type="RefSeq" id="XP_023391802.1">
    <property type="nucleotide sequence ID" value="XM_023536034.1"/>
</dbReference>
<evidence type="ECO:0000256" key="1">
    <source>
        <dbReference type="ARBA" id="ARBA00008275"/>
    </source>
</evidence>
<evidence type="ECO:0000256" key="4">
    <source>
        <dbReference type="ARBA" id="ARBA00040512"/>
    </source>
</evidence>
<dbReference type="GO" id="GO:0016055">
    <property type="term" value="P:Wnt signaling pathway"/>
    <property type="evidence" value="ECO:0007669"/>
    <property type="project" value="UniProtKB-KW"/>
</dbReference>
<sequence>MGTPGSGRKRTPVKDRFSAEDEALSNIAREAEARLAAKRAARAEARDIRMRELERQQKEEDSERARYSHRSSHHRPYSGVEEALSIRSLGSHRSPSKDITGTHWSRGSTLKRKDIMYDPLKDKSSRLSSLNHSYGMKKRAGSHKDLLSGLYFDQRSYSSLRHSKPTSAYYTRVSLYDGGLYNPYGSRTPSEYSYYSSRTSSARSSPVFIDDDTASIASSGRSSHGRRESVVSAADYFSRSNRRGSVVSEVDDVSIPDLTSLDEKSDKQYAENYTRPSSRNSASATTPLSGNSSRRGSGDTSSLIDPDTSLSELRESLCEVEEKYKKAMVSNAQLDNEKNNLIYQVDTLKDVIEEQEEQMAEFYRENEEKSKELERQKHMCSVLQHKMDELKECLRQRDELIEALEKQKEYIACLRNERDTLREELADLKETVKTGEKHGLVIIPDGTPNGDVSHEPAVGAIAVVSQEAAQVLESAGEGPLDVRLRKLAGEKEELVSQIRKLKLQLEEERQKCSRSDGTAGDLAALQNGSDLQFIEMQRDANRQISEYKFKLSKAEQDITTLEQSISRLEGQVLRYKTAAENAEKVEDELKAEKRKLQRELRTALDKIEEMEMTNSHLAKRLEKMKANRTALLAQQ</sequence>
<dbReference type="CTD" id="9209"/>
<evidence type="ECO:0000256" key="3">
    <source>
        <dbReference type="ARBA" id="ARBA00023054"/>
    </source>
</evidence>
<dbReference type="PANTHER" id="PTHR19212">
    <property type="entry name" value="LEUCINE RICH REPEAT IN FLII INTERACTING PROTEIN"/>
    <property type="match status" value="1"/>
</dbReference>
<name>A0A6P6CWV1_PTEVA</name>
<dbReference type="GO" id="GO:0006355">
    <property type="term" value="P:regulation of DNA-templated transcription"/>
    <property type="evidence" value="ECO:0007669"/>
    <property type="project" value="InterPro"/>
</dbReference>
<feature type="coiled-coil region" evidence="5">
    <location>
        <begin position="484"/>
        <end position="511"/>
    </location>
</feature>
<evidence type="ECO:0000313" key="8">
    <source>
        <dbReference type="RefSeq" id="XP_023391802.1"/>
    </source>
</evidence>
<gene>
    <name evidence="8" type="primary">LRRFIP2</name>
</gene>
<protein>
    <recommendedName>
        <fullName evidence="4">Leucine-rich repeat flightless-interacting protein 2</fullName>
    </recommendedName>
</protein>
<feature type="region of interest" description="Disordered" evidence="6">
    <location>
        <begin position="39"/>
        <end position="105"/>
    </location>
</feature>
<evidence type="ECO:0000256" key="6">
    <source>
        <dbReference type="SAM" id="MobiDB-lite"/>
    </source>
</evidence>
<dbReference type="Pfam" id="PF09738">
    <property type="entry name" value="LRRFIP"/>
    <property type="match status" value="3"/>
</dbReference>
<feature type="compositionally biased region" description="Basic residues" evidence="6">
    <location>
        <begin position="67"/>
        <end position="76"/>
    </location>
</feature>
<dbReference type="Proteomes" id="UP000515202">
    <property type="component" value="Unplaced"/>
</dbReference>
<proteinExistence type="inferred from homology"/>
<keyword evidence="7" id="KW-1185">Reference proteome</keyword>
<feature type="compositionally biased region" description="Basic and acidic residues" evidence="6">
    <location>
        <begin position="39"/>
        <end position="66"/>
    </location>
</feature>
<organism evidence="7 8">
    <name type="scientific">Pteropus vampyrus</name>
    <name type="common">Large flying fox</name>
    <dbReference type="NCBI Taxonomy" id="132908"/>
    <lineage>
        <taxon>Eukaryota</taxon>
        <taxon>Metazoa</taxon>
        <taxon>Chordata</taxon>
        <taxon>Craniata</taxon>
        <taxon>Vertebrata</taxon>
        <taxon>Euteleostomi</taxon>
        <taxon>Mammalia</taxon>
        <taxon>Eutheria</taxon>
        <taxon>Laurasiatheria</taxon>
        <taxon>Chiroptera</taxon>
        <taxon>Yinpterochiroptera</taxon>
        <taxon>Pteropodoidea</taxon>
        <taxon>Pteropodidae</taxon>
        <taxon>Pteropodinae</taxon>
        <taxon>Pteropus</taxon>
    </lineage>
</organism>
<evidence type="ECO:0000313" key="7">
    <source>
        <dbReference type="Proteomes" id="UP000515202"/>
    </source>
</evidence>
<feature type="region of interest" description="Disordered" evidence="6">
    <location>
        <begin position="258"/>
        <end position="308"/>
    </location>
</feature>
<feature type="coiled-coil region" evidence="5">
    <location>
        <begin position="537"/>
        <end position="627"/>
    </location>
</feature>
<dbReference type="FunFam" id="1.20.5.4090:FF:000001">
    <property type="entry name" value="leucine-rich repeat flightless-interacting protein 2 isoform X1"/>
    <property type="match status" value="1"/>
</dbReference>
<accession>A0A6P6CWV1</accession>
<evidence type="ECO:0000256" key="2">
    <source>
        <dbReference type="ARBA" id="ARBA00022687"/>
    </source>
</evidence>
<reference evidence="8" key="1">
    <citation type="submission" date="2025-08" db="UniProtKB">
        <authorList>
            <consortium name="RefSeq"/>
        </authorList>
    </citation>
    <scope>IDENTIFICATION</scope>
    <source>
        <tissue evidence="8">Kidney</tissue>
    </source>
</reference>
<dbReference type="InterPro" id="IPR019139">
    <property type="entry name" value="LRRFIP1/2"/>
</dbReference>
<evidence type="ECO:0000256" key="5">
    <source>
        <dbReference type="SAM" id="Coils"/>
    </source>
</evidence>
<keyword evidence="3 5" id="KW-0175">Coiled coil</keyword>
<dbReference type="PANTHER" id="PTHR19212:SF6">
    <property type="entry name" value="LEUCINE-RICH REPEAT FLIGHTLESS-INTERACTING PROTEIN 2"/>
    <property type="match status" value="1"/>
</dbReference>
<keyword evidence="2" id="KW-0879">Wnt signaling pathway</keyword>